<feature type="site" description="Critical for specifying symmetric addition of methyl groups" evidence="7">
    <location>
        <position position="349"/>
    </location>
</feature>
<evidence type="ECO:0000313" key="13">
    <source>
        <dbReference type="Proteomes" id="UP001465755"/>
    </source>
</evidence>
<organism evidence="12 13">
    <name type="scientific">Symbiochloris irregularis</name>
    <dbReference type="NCBI Taxonomy" id="706552"/>
    <lineage>
        <taxon>Eukaryota</taxon>
        <taxon>Viridiplantae</taxon>
        <taxon>Chlorophyta</taxon>
        <taxon>core chlorophytes</taxon>
        <taxon>Trebouxiophyceae</taxon>
        <taxon>Trebouxiales</taxon>
        <taxon>Trebouxiaceae</taxon>
        <taxon>Symbiochloris</taxon>
    </lineage>
</organism>
<dbReference type="InterPro" id="IPR035075">
    <property type="entry name" value="PRMT5"/>
</dbReference>
<dbReference type="Gene3D" id="3.40.50.150">
    <property type="entry name" value="Vaccinia Virus protein VP39"/>
    <property type="match status" value="1"/>
</dbReference>
<keyword evidence="1 4" id="KW-0489">Methyltransferase</keyword>
<keyword evidence="2 4" id="KW-0808">Transferase</keyword>
<accession>A0AAW1NXX2</accession>
<dbReference type="GO" id="GO:0005634">
    <property type="term" value="C:nucleus"/>
    <property type="evidence" value="ECO:0007669"/>
    <property type="project" value="TreeGrafter"/>
</dbReference>
<evidence type="ECO:0000256" key="2">
    <source>
        <dbReference type="ARBA" id="ARBA00022679"/>
    </source>
</evidence>
<dbReference type="EMBL" id="JALJOQ010000076">
    <property type="protein sequence ID" value="KAK9801379.1"/>
    <property type="molecule type" value="Genomic_DNA"/>
</dbReference>
<feature type="active site" description="Proton donor/acceptor" evidence="5">
    <location>
        <position position="491"/>
    </location>
</feature>
<evidence type="ECO:0000256" key="6">
    <source>
        <dbReference type="PIRSR" id="PIRSR015894-2"/>
    </source>
</evidence>
<sequence>MPLGSRTDFGDAKFSGVQTGFSPDAARLLESTFQQGFDFAVAPLVNPKRGQKVSARGELDPLTPQDVLTPPAEHAGQVVGLVSSWISPDRAEALEQRQHEAALSRELDWAAHNSLQAAVCPLPRTGPVSNYARTLLQFTLGLSPMALWVVIPLGQTEEGSIASSSSPTSSPGSCNDVDGWSRWNHVRSLCDHSTQVGVVLEVPASLPAPQHVRRWFAEPVKALLLPSSVFVTNRKGFPTLPKSHQALLLQFFGFGVQVILTGLPESSSEPPSSGGGGAWTVVTGSNGGRVLPPRQDSSARQHWEYLSFLFRRPEPVAQQEQMEMGYRDFLQVPLQPLQDNLESQTYEVFEKDVTKYTQYEEAILAALRARQRRSSAAEASTTTGSPQPNGHHGSTHPRNGEDSPVVIFVVGAGRGPLVRASIQAGQRAGRVVQVYAVEKNPNAVITLHRLVASQRWEDKVTVLAGDMRALQPPQQADILVSELLGSFGDNELSPECLDGAQRFLAPGGISIPAAYTSFLQPISASKIWSDARAYKDVEHMETPYVTKMHRFSAMADSLPVFSFSHPTAAQPNNARYARLAFSNRSGSAAALCHGFAGYFEATLFGDVTLSTHPTTHTPNMFSWFPIYFPLSTPVTCPAGCDIEVHIWRCTSLHKVWYEWALAQPQITGVHNMLGRSYHVGL</sequence>
<dbReference type="GO" id="GO:0006355">
    <property type="term" value="P:regulation of DNA-templated transcription"/>
    <property type="evidence" value="ECO:0007669"/>
    <property type="project" value="TreeGrafter"/>
</dbReference>
<feature type="region of interest" description="Disordered" evidence="8">
    <location>
        <begin position="373"/>
        <end position="402"/>
    </location>
</feature>
<dbReference type="PANTHER" id="PTHR10738">
    <property type="entry name" value="PROTEIN ARGININE N-METHYLTRANSFERASE 5"/>
    <property type="match status" value="1"/>
</dbReference>
<comment type="caution">
    <text evidence="12">The sequence shown here is derived from an EMBL/GenBank/DDBJ whole genome shotgun (WGS) entry which is preliminary data.</text>
</comment>
<proteinExistence type="inferred from homology"/>
<comment type="similarity">
    <text evidence="4">Belongs to the class I-like SAM-binding methyltransferase superfamily.</text>
</comment>
<evidence type="ECO:0000256" key="4">
    <source>
        <dbReference type="PIRNR" id="PIRNR015894"/>
    </source>
</evidence>
<evidence type="ECO:0000256" key="7">
    <source>
        <dbReference type="PIRSR" id="PIRSR015894-3"/>
    </source>
</evidence>
<evidence type="ECO:0000256" key="8">
    <source>
        <dbReference type="SAM" id="MobiDB-lite"/>
    </source>
</evidence>
<evidence type="ECO:0000256" key="3">
    <source>
        <dbReference type="ARBA" id="ARBA00022691"/>
    </source>
</evidence>
<evidence type="ECO:0000259" key="11">
    <source>
        <dbReference type="Pfam" id="PF17286"/>
    </source>
</evidence>
<dbReference type="PIRSF" id="PIRSF015894">
    <property type="entry name" value="Skb1_MeTrfase"/>
    <property type="match status" value="1"/>
</dbReference>
<feature type="region of interest" description="Disordered" evidence="8">
    <location>
        <begin position="265"/>
        <end position="296"/>
    </location>
</feature>
<feature type="domain" description="PRMT5 arginine-N-methyltransferase" evidence="9">
    <location>
        <begin position="318"/>
        <end position="511"/>
    </location>
</feature>
<feature type="active site" description="Proton donor/acceptor" evidence="5">
    <location>
        <position position="482"/>
    </location>
</feature>
<feature type="binding site" evidence="6">
    <location>
        <begin position="466"/>
        <end position="467"/>
    </location>
    <ligand>
        <name>S-adenosyl-L-methionine</name>
        <dbReference type="ChEBI" id="CHEBI:59789"/>
    </ligand>
</feature>
<dbReference type="Pfam" id="PF17286">
    <property type="entry name" value="PRMT5_C"/>
    <property type="match status" value="1"/>
</dbReference>
<dbReference type="PANTHER" id="PTHR10738:SF0">
    <property type="entry name" value="PROTEIN ARGININE N-METHYLTRANSFERASE 5"/>
    <property type="match status" value="1"/>
</dbReference>
<dbReference type="InterPro" id="IPR035248">
    <property type="entry name" value="PRMT5_C"/>
</dbReference>
<gene>
    <name evidence="12" type="ORF">WJX73_003164</name>
</gene>
<name>A0AAW1NXX2_9CHLO</name>
<keyword evidence="13" id="KW-1185">Reference proteome</keyword>
<keyword evidence="3 4" id="KW-0949">S-adenosyl-L-methionine</keyword>
<dbReference type="AlphaFoldDB" id="A0AAW1NXX2"/>
<evidence type="ECO:0000256" key="1">
    <source>
        <dbReference type="ARBA" id="ARBA00022603"/>
    </source>
</evidence>
<dbReference type="Gene3D" id="3.20.20.150">
    <property type="entry name" value="Divalent-metal-dependent TIM barrel enzymes"/>
    <property type="match status" value="1"/>
</dbReference>
<evidence type="ECO:0000256" key="5">
    <source>
        <dbReference type="PIRSR" id="PIRSR015894-1"/>
    </source>
</evidence>
<feature type="domain" description="PRMT5 oligomerisation" evidence="11">
    <location>
        <begin position="515"/>
        <end position="678"/>
    </location>
</feature>
<protein>
    <recommendedName>
        <fullName evidence="4">Protein arginine N-methyltransferase</fullName>
    </recommendedName>
</protein>
<dbReference type="Proteomes" id="UP001465755">
    <property type="component" value="Unassembled WGS sequence"/>
</dbReference>
<dbReference type="InterPro" id="IPR007857">
    <property type="entry name" value="Arg_MeTrfase_PRMT5"/>
</dbReference>
<feature type="binding site" evidence="6">
    <location>
        <begin position="355"/>
        <end position="356"/>
    </location>
    <ligand>
        <name>S-adenosyl-L-methionine</name>
        <dbReference type="ChEBI" id="CHEBI:59789"/>
    </ligand>
</feature>
<dbReference type="GO" id="GO:0005829">
    <property type="term" value="C:cytosol"/>
    <property type="evidence" value="ECO:0007669"/>
    <property type="project" value="TreeGrafter"/>
</dbReference>
<evidence type="ECO:0000259" key="10">
    <source>
        <dbReference type="Pfam" id="PF17285"/>
    </source>
</evidence>
<evidence type="ECO:0000259" key="9">
    <source>
        <dbReference type="Pfam" id="PF05185"/>
    </source>
</evidence>
<feature type="binding site" evidence="6">
    <location>
        <position position="438"/>
    </location>
    <ligand>
        <name>S-adenosyl-L-methionine</name>
        <dbReference type="ChEBI" id="CHEBI:59789"/>
    </ligand>
</feature>
<dbReference type="InterPro" id="IPR025799">
    <property type="entry name" value="Arg_MeTrfase"/>
</dbReference>
<dbReference type="GO" id="GO:0016274">
    <property type="term" value="F:protein-arginine N-methyltransferase activity"/>
    <property type="evidence" value="ECO:0007669"/>
    <property type="project" value="InterPro"/>
</dbReference>
<feature type="binding site" evidence="6">
    <location>
        <position position="346"/>
    </location>
    <ligand>
        <name>S-adenosyl-L-methionine</name>
        <dbReference type="ChEBI" id="CHEBI:59789"/>
    </ligand>
</feature>
<dbReference type="InterPro" id="IPR035247">
    <property type="entry name" value="PRMT5_TIM"/>
</dbReference>
<evidence type="ECO:0000313" key="12">
    <source>
        <dbReference type="EMBL" id="KAK9801379.1"/>
    </source>
</evidence>
<dbReference type="InterPro" id="IPR029063">
    <property type="entry name" value="SAM-dependent_MTases_sf"/>
</dbReference>
<dbReference type="PROSITE" id="PS51678">
    <property type="entry name" value="SAM_MT_PRMT"/>
    <property type="match status" value="1"/>
</dbReference>
<dbReference type="SUPFAM" id="SSF53335">
    <property type="entry name" value="S-adenosyl-L-methionine-dependent methyltransferases"/>
    <property type="match status" value="1"/>
</dbReference>
<dbReference type="CDD" id="cd02440">
    <property type="entry name" value="AdoMet_MTases"/>
    <property type="match status" value="1"/>
</dbReference>
<dbReference type="Pfam" id="PF05185">
    <property type="entry name" value="PRMT5"/>
    <property type="match status" value="1"/>
</dbReference>
<dbReference type="Pfam" id="PF17285">
    <property type="entry name" value="PRMT5_TIM"/>
    <property type="match status" value="1"/>
</dbReference>
<dbReference type="GO" id="GO:0032259">
    <property type="term" value="P:methylation"/>
    <property type="evidence" value="ECO:0007669"/>
    <property type="project" value="UniProtKB-KW"/>
</dbReference>
<reference evidence="12 13" key="1">
    <citation type="journal article" date="2024" name="Nat. Commun.">
        <title>Phylogenomics reveals the evolutionary origins of lichenization in chlorophyte algae.</title>
        <authorList>
            <person name="Puginier C."/>
            <person name="Libourel C."/>
            <person name="Otte J."/>
            <person name="Skaloud P."/>
            <person name="Haon M."/>
            <person name="Grisel S."/>
            <person name="Petersen M."/>
            <person name="Berrin J.G."/>
            <person name="Delaux P.M."/>
            <person name="Dal Grande F."/>
            <person name="Keller J."/>
        </authorList>
    </citation>
    <scope>NUCLEOTIDE SEQUENCE [LARGE SCALE GENOMIC DNA]</scope>
    <source>
        <strain evidence="12 13">SAG 2036</strain>
    </source>
</reference>
<feature type="domain" description="PRMT5 TIM barrel" evidence="10">
    <location>
        <begin position="36"/>
        <end position="310"/>
    </location>
</feature>
<dbReference type="Gene3D" id="2.70.160.11">
    <property type="entry name" value="Hnrnp arginine n-methyltransferase1"/>
    <property type="match status" value="1"/>
</dbReference>